<feature type="chain" id="PRO_5011574990" description="Lipoprotein" evidence="1">
    <location>
        <begin position="20"/>
        <end position="119"/>
    </location>
</feature>
<name>A0A1G9C6K6_9BACT</name>
<dbReference type="EMBL" id="FNGA01000001">
    <property type="protein sequence ID" value="SDK47303.1"/>
    <property type="molecule type" value="Genomic_DNA"/>
</dbReference>
<dbReference type="RefSeq" id="WP_092158018.1">
    <property type="nucleotide sequence ID" value="NZ_FNGA01000001.1"/>
</dbReference>
<sequence length="119" mass="12655">MTYRIIFLITLLMTLAACAAVPMNGDVTIGDSDLGSAKMSATRNPTLKSHATYSIVSELPDGAVYKGKIQSDLKSVTMFSNDGKSMKCNFKVNDLVKGFESGGTGSCTTSEGQNLNVKF</sequence>
<dbReference type="OrthoDB" id="5458564at2"/>
<proteinExistence type="predicted"/>
<evidence type="ECO:0000313" key="2">
    <source>
        <dbReference type="EMBL" id="SDK47303.1"/>
    </source>
</evidence>
<evidence type="ECO:0000256" key="1">
    <source>
        <dbReference type="SAM" id="SignalP"/>
    </source>
</evidence>
<dbReference type="PROSITE" id="PS51257">
    <property type="entry name" value="PROKAR_LIPOPROTEIN"/>
    <property type="match status" value="1"/>
</dbReference>
<reference evidence="3" key="1">
    <citation type="submission" date="2016-10" db="EMBL/GenBank/DDBJ databases">
        <authorList>
            <person name="Varghese N."/>
            <person name="Submissions S."/>
        </authorList>
    </citation>
    <scope>NUCLEOTIDE SEQUENCE [LARGE SCALE GENOMIC DNA]</scope>
    <source>
        <strain evidence="3">DSM 16995</strain>
    </source>
</reference>
<dbReference type="Proteomes" id="UP000199053">
    <property type="component" value="Unassembled WGS sequence"/>
</dbReference>
<keyword evidence="3" id="KW-1185">Reference proteome</keyword>
<keyword evidence="1" id="KW-0732">Signal</keyword>
<feature type="signal peptide" evidence="1">
    <location>
        <begin position="1"/>
        <end position="19"/>
    </location>
</feature>
<dbReference type="STRING" id="246191.SAMN05660337_0563"/>
<accession>A0A1G9C6K6</accession>
<dbReference type="AlphaFoldDB" id="A0A1G9C6K6"/>
<organism evidence="2 3">
    <name type="scientific">Maridesulfovibrio ferrireducens</name>
    <dbReference type="NCBI Taxonomy" id="246191"/>
    <lineage>
        <taxon>Bacteria</taxon>
        <taxon>Pseudomonadati</taxon>
        <taxon>Thermodesulfobacteriota</taxon>
        <taxon>Desulfovibrionia</taxon>
        <taxon>Desulfovibrionales</taxon>
        <taxon>Desulfovibrionaceae</taxon>
        <taxon>Maridesulfovibrio</taxon>
    </lineage>
</organism>
<evidence type="ECO:0008006" key="4">
    <source>
        <dbReference type="Google" id="ProtNLM"/>
    </source>
</evidence>
<gene>
    <name evidence="2" type="ORF">SAMN05660337_0563</name>
</gene>
<protein>
    <recommendedName>
        <fullName evidence="4">Lipoprotein</fullName>
    </recommendedName>
</protein>
<evidence type="ECO:0000313" key="3">
    <source>
        <dbReference type="Proteomes" id="UP000199053"/>
    </source>
</evidence>